<evidence type="ECO:0000259" key="7">
    <source>
        <dbReference type="PROSITE" id="PS50111"/>
    </source>
</evidence>
<evidence type="ECO:0000313" key="10">
    <source>
        <dbReference type="Proteomes" id="UP000219612"/>
    </source>
</evidence>
<keyword evidence="6" id="KW-0472">Membrane</keyword>
<dbReference type="Pfam" id="PF00672">
    <property type="entry name" value="HAMP"/>
    <property type="match status" value="1"/>
</dbReference>
<gene>
    <name evidence="9" type="ORF">SAMN05421748_1401</name>
</gene>
<dbReference type="PROSITE" id="PS50885">
    <property type="entry name" value="HAMP"/>
    <property type="match status" value="1"/>
</dbReference>
<evidence type="ECO:0000256" key="2">
    <source>
        <dbReference type="ARBA" id="ARBA00022989"/>
    </source>
</evidence>
<organism evidence="9 10">
    <name type="scientific">Paractinoplanes atraurantiacus</name>
    <dbReference type="NCBI Taxonomy" id="1036182"/>
    <lineage>
        <taxon>Bacteria</taxon>
        <taxon>Bacillati</taxon>
        <taxon>Actinomycetota</taxon>
        <taxon>Actinomycetes</taxon>
        <taxon>Micromonosporales</taxon>
        <taxon>Micromonosporaceae</taxon>
        <taxon>Paractinoplanes</taxon>
    </lineage>
</organism>
<dbReference type="SUPFAM" id="SSF58104">
    <property type="entry name" value="Methyl-accepting chemotaxis protein (MCP) signaling domain"/>
    <property type="match status" value="1"/>
</dbReference>
<accession>A0A285KFF3</accession>
<keyword evidence="3 5" id="KW-0807">Transducer</keyword>
<evidence type="ECO:0000259" key="8">
    <source>
        <dbReference type="PROSITE" id="PS50885"/>
    </source>
</evidence>
<evidence type="ECO:0000256" key="4">
    <source>
        <dbReference type="ARBA" id="ARBA00029447"/>
    </source>
</evidence>
<dbReference type="InterPro" id="IPR004089">
    <property type="entry name" value="MCPsignal_dom"/>
</dbReference>
<evidence type="ECO:0000256" key="1">
    <source>
        <dbReference type="ARBA" id="ARBA00022692"/>
    </source>
</evidence>
<dbReference type="Gene3D" id="1.10.287.950">
    <property type="entry name" value="Methyl-accepting chemotaxis protein"/>
    <property type="match status" value="1"/>
</dbReference>
<name>A0A285KFF3_9ACTN</name>
<evidence type="ECO:0000256" key="3">
    <source>
        <dbReference type="ARBA" id="ARBA00023224"/>
    </source>
</evidence>
<dbReference type="GO" id="GO:0016020">
    <property type="term" value="C:membrane"/>
    <property type="evidence" value="ECO:0007669"/>
    <property type="project" value="InterPro"/>
</dbReference>
<feature type="non-terminal residue" evidence="9">
    <location>
        <position position="417"/>
    </location>
</feature>
<dbReference type="SMART" id="SM00304">
    <property type="entry name" value="HAMP"/>
    <property type="match status" value="1"/>
</dbReference>
<sequence length="417" mass="43551">MTTRLVIGFLLLSLCVVAVGAAALWSAHGTRVTAAELAQTQAKLDAAQQLKFRVTDVSGWQAGYAFDIVRGAKNATDDDATTRSAYLAAMKSFHQELDTLAALARTPAEQADVATIRNGLAQFEDMDDRIIAAYRAGTPAQTELANDLVVGQGLEIYAVIRSGSDSLLASARATEAAALTDARNTATTTRRVATVVGVAVLFLSVALAVALAFSIIRPLTALGDRLADIAEGEGDLTRRLETTGHDEFTRVSQSFNTFVGKIGATVREIGASAATVAHASETLTKSAIQILVDAKKTSRQSGEVVLAADEVLGTVRTVEGGTQKLSGSLQRVSADAAEASAVCEQSVRAARATHELIDRLGESSRQIGDVVRAITAIAQQTNLLALNATIEAARAGESGKGFAVVAGEVKDLAQETE</sequence>
<feature type="domain" description="HAMP" evidence="8">
    <location>
        <begin position="213"/>
        <end position="267"/>
    </location>
</feature>
<dbReference type="AlphaFoldDB" id="A0A285KFF3"/>
<evidence type="ECO:0000256" key="5">
    <source>
        <dbReference type="PROSITE-ProRule" id="PRU00284"/>
    </source>
</evidence>
<protein>
    <submittedName>
        <fullName evidence="9">Methyl-accepting chemotaxis protein</fullName>
    </submittedName>
</protein>
<evidence type="ECO:0000256" key="6">
    <source>
        <dbReference type="SAM" id="Phobius"/>
    </source>
</evidence>
<evidence type="ECO:0000313" key="9">
    <source>
        <dbReference type="EMBL" id="SNY71335.1"/>
    </source>
</evidence>
<keyword evidence="10" id="KW-1185">Reference proteome</keyword>
<dbReference type="InterPro" id="IPR003660">
    <property type="entry name" value="HAMP_dom"/>
</dbReference>
<feature type="transmembrane region" description="Helical" evidence="6">
    <location>
        <begin position="192"/>
        <end position="216"/>
    </location>
</feature>
<reference evidence="10" key="1">
    <citation type="submission" date="2017-09" db="EMBL/GenBank/DDBJ databases">
        <authorList>
            <person name="Varghese N."/>
            <person name="Submissions S."/>
        </authorList>
    </citation>
    <scope>NUCLEOTIDE SEQUENCE [LARGE SCALE GENOMIC DNA]</scope>
    <source>
        <strain evidence="10">CGMCC 4.6857</strain>
    </source>
</reference>
<comment type="similarity">
    <text evidence="4">Belongs to the methyl-accepting chemotaxis (MCP) protein family.</text>
</comment>
<dbReference type="EMBL" id="OBDY01000040">
    <property type="protein sequence ID" value="SNY71335.1"/>
    <property type="molecule type" value="Genomic_DNA"/>
</dbReference>
<dbReference type="GO" id="GO:0007165">
    <property type="term" value="P:signal transduction"/>
    <property type="evidence" value="ECO:0007669"/>
    <property type="project" value="UniProtKB-KW"/>
</dbReference>
<proteinExistence type="inferred from homology"/>
<dbReference type="Proteomes" id="UP000219612">
    <property type="component" value="Unassembled WGS sequence"/>
</dbReference>
<dbReference type="Pfam" id="PF00015">
    <property type="entry name" value="MCPsignal"/>
    <property type="match status" value="1"/>
</dbReference>
<dbReference type="PANTHER" id="PTHR32089:SF112">
    <property type="entry name" value="LYSOZYME-LIKE PROTEIN-RELATED"/>
    <property type="match status" value="1"/>
</dbReference>
<keyword evidence="1 6" id="KW-0812">Transmembrane</keyword>
<feature type="domain" description="Methyl-accepting transducer" evidence="7">
    <location>
        <begin position="272"/>
        <end position="417"/>
    </location>
</feature>
<dbReference type="PROSITE" id="PS50111">
    <property type="entry name" value="CHEMOTAXIS_TRANSDUC_2"/>
    <property type="match status" value="1"/>
</dbReference>
<keyword evidence="2 6" id="KW-1133">Transmembrane helix</keyword>
<dbReference type="PANTHER" id="PTHR32089">
    <property type="entry name" value="METHYL-ACCEPTING CHEMOTAXIS PROTEIN MCPB"/>
    <property type="match status" value="1"/>
</dbReference>
<dbReference type="CDD" id="cd06225">
    <property type="entry name" value="HAMP"/>
    <property type="match status" value="1"/>
</dbReference>